<evidence type="ECO:0000313" key="18">
    <source>
        <dbReference type="Proteomes" id="UP000029224"/>
    </source>
</evidence>
<dbReference type="EMBL" id="BBMT01000015">
    <property type="protein sequence ID" value="GAL37165.1"/>
    <property type="molecule type" value="Genomic_DNA"/>
</dbReference>
<dbReference type="PANTHER" id="PTHR30012:SF0">
    <property type="entry name" value="TYPE II SECRETION SYSTEM PROTEIN F-RELATED"/>
    <property type="match status" value="1"/>
</dbReference>
<reference evidence="17 18" key="1">
    <citation type="submission" date="2014-09" db="EMBL/GenBank/DDBJ databases">
        <title>Vibrio maritimus JCM 19240. (C210) whole genome shotgun sequence.</title>
        <authorList>
            <person name="Sawabe T."/>
            <person name="Meirelles P."/>
            <person name="Nakanishi M."/>
            <person name="Sayaka M."/>
            <person name="Hattori M."/>
            <person name="Ohkuma M."/>
        </authorList>
    </citation>
    <scope>NUCLEOTIDE SEQUENCE [LARGE SCALE GENOMIC DNA]</scope>
    <source>
        <strain evidence="17 18">JCM 19240</strain>
    </source>
</reference>
<evidence type="ECO:0000313" key="17">
    <source>
        <dbReference type="EMBL" id="GAL37165.1"/>
    </source>
</evidence>
<comment type="subcellular location">
    <subcellularLocation>
        <location evidence="2 14">Cell inner membrane</location>
        <topology evidence="2 14">Multi-pass membrane protein</topology>
    </subcellularLocation>
</comment>
<evidence type="ECO:0000256" key="15">
    <source>
        <dbReference type="SAM" id="Phobius"/>
    </source>
</evidence>
<evidence type="ECO:0000256" key="11">
    <source>
        <dbReference type="ARBA" id="ARBA00022989"/>
    </source>
</evidence>
<keyword evidence="18" id="KW-1185">Reference proteome</keyword>
<comment type="caution">
    <text evidence="17">The sequence shown here is derived from an EMBL/GenBank/DDBJ whole genome shotgun (WGS) entry which is preliminary data.</text>
</comment>
<keyword evidence="9" id="KW-0106">Calcium</keyword>
<dbReference type="AlphaFoldDB" id="A0A090TB15"/>
<dbReference type="GO" id="GO:0046872">
    <property type="term" value="F:metal ion binding"/>
    <property type="evidence" value="ECO:0007669"/>
    <property type="project" value="UniProtKB-KW"/>
</dbReference>
<evidence type="ECO:0000256" key="14">
    <source>
        <dbReference type="RuleBase" id="RU003923"/>
    </source>
</evidence>
<organism evidence="17 18">
    <name type="scientific">Vibrio maritimus</name>
    <dbReference type="NCBI Taxonomy" id="990268"/>
    <lineage>
        <taxon>Bacteria</taxon>
        <taxon>Pseudomonadati</taxon>
        <taxon>Pseudomonadota</taxon>
        <taxon>Gammaproteobacteria</taxon>
        <taxon>Vibrionales</taxon>
        <taxon>Vibrionaceae</taxon>
        <taxon>Vibrio</taxon>
    </lineage>
</organism>
<proteinExistence type="inferred from homology"/>
<keyword evidence="11 15" id="KW-1133">Transmembrane helix</keyword>
<evidence type="ECO:0000256" key="4">
    <source>
        <dbReference type="ARBA" id="ARBA00022448"/>
    </source>
</evidence>
<keyword evidence="5" id="KW-1003">Cell membrane</keyword>
<keyword evidence="8" id="KW-0479">Metal-binding</keyword>
<dbReference type="Gene3D" id="1.20.81.30">
    <property type="entry name" value="Type II secretion system (T2SS), domain F"/>
    <property type="match status" value="2"/>
</dbReference>
<dbReference type="GO" id="GO:0015628">
    <property type="term" value="P:protein secretion by the type II secretion system"/>
    <property type="evidence" value="ECO:0007669"/>
    <property type="project" value="InterPro"/>
</dbReference>
<dbReference type="InterPro" id="IPR003004">
    <property type="entry name" value="GspF/PilC"/>
</dbReference>
<evidence type="ECO:0000256" key="5">
    <source>
        <dbReference type="ARBA" id="ARBA00022475"/>
    </source>
</evidence>
<evidence type="ECO:0000259" key="16">
    <source>
        <dbReference type="Pfam" id="PF00482"/>
    </source>
</evidence>
<protein>
    <recommendedName>
        <fullName evidence="13">General secretion pathway protein F</fullName>
    </recommendedName>
</protein>
<keyword evidence="10" id="KW-0653">Protein transport</keyword>
<dbReference type="InterPro" id="IPR018076">
    <property type="entry name" value="T2SS_GspF_dom"/>
</dbReference>
<comment type="function">
    <text evidence="1">Component of the type II secretion system inner membrane complex required for the energy-dependent secretion of extracellular factors such as proteases and toxins from the periplasm.</text>
</comment>
<evidence type="ECO:0000256" key="7">
    <source>
        <dbReference type="ARBA" id="ARBA00022692"/>
    </source>
</evidence>
<evidence type="ECO:0000256" key="1">
    <source>
        <dbReference type="ARBA" id="ARBA00002684"/>
    </source>
</evidence>
<comment type="similarity">
    <text evidence="3 14">Belongs to the GSP F family.</text>
</comment>
<evidence type="ECO:0000256" key="12">
    <source>
        <dbReference type="ARBA" id="ARBA00023136"/>
    </source>
</evidence>
<dbReference type="PANTHER" id="PTHR30012">
    <property type="entry name" value="GENERAL SECRETION PATHWAY PROTEIN"/>
    <property type="match status" value="1"/>
</dbReference>
<feature type="domain" description="Type II secretion system protein GspF" evidence="16">
    <location>
        <begin position="76"/>
        <end position="198"/>
    </location>
</feature>
<accession>A0A090TB15</accession>
<evidence type="ECO:0000256" key="13">
    <source>
        <dbReference type="ARBA" id="ARBA00030750"/>
    </source>
</evidence>
<keyword evidence="7 14" id="KW-0812">Transmembrane</keyword>
<evidence type="ECO:0000256" key="3">
    <source>
        <dbReference type="ARBA" id="ARBA00005745"/>
    </source>
</evidence>
<sequence length="430" mass="47135">MAAFEYKALNAKGKQVKGLIEGDNARQARQRLKEQGLIPVDIVEAKGKASSNASGAANAKPMFKRGLSTPDLALITRQLSTLVQSGMPLEECLRAVSEQSEKPRIRTMLAAIRSKVTEGYTLSDSLADYPHVFDELFRSMVAAGEKSGHLDSILERLADYAENRQKMRSKLQQAMIYPVVLVVFAVSIVAFLLAAVVPKIVGQFVQMGQELPASTQFLLSSSDFIQEWGLLLLGGFTLTLYLIKVALRKPSIRMSWDTKVLGLPLIGKIARGLNTSRFARTLAICTSSAIPILEGMKVSVDVMTNHFAKKQVSTAADNVREGASLRKALEQTKLFPPMMLHMIASGEQSGELESMLTRAADNQDQSFESTVNIALGIFTPAFDRLNGGSGTVYCDGDPNADFGNEQFDVWLIQSVRWLVLPSILRAFIWS</sequence>
<keyword evidence="4 14" id="KW-0813">Transport</keyword>
<dbReference type="FunFam" id="1.20.81.30:FF:000001">
    <property type="entry name" value="Type II secretion system protein F"/>
    <property type="match status" value="2"/>
</dbReference>
<dbReference type="GO" id="GO:0005886">
    <property type="term" value="C:plasma membrane"/>
    <property type="evidence" value="ECO:0007669"/>
    <property type="project" value="UniProtKB-SubCell"/>
</dbReference>
<dbReference type="InterPro" id="IPR001992">
    <property type="entry name" value="T2SS_GspF/T4SS_PilC_CS"/>
</dbReference>
<dbReference type="GO" id="GO:0015627">
    <property type="term" value="C:type II protein secretion system complex"/>
    <property type="evidence" value="ECO:0007669"/>
    <property type="project" value="InterPro"/>
</dbReference>
<evidence type="ECO:0000256" key="6">
    <source>
        <dbReference type="ARBA" id="ARBA00022519"/>
    </source>
</evidence>
<dbReference type="Proteomes" id="UP000029224">
    <property type="component" value="Unassembled WGS sequence"/>
</dbReference>
<feature type="domain" description="Type II secretion system protein GspF" evidence="16">
    <location>
        <begin position="278"/>
        <end position="381"/>
    </location>
</feature>
<evidence type="ECO:0000256" key="8">
    <source>
        <dbReference type="ARBA" id="ARBA00022723"/>
    </source>
</evidence>
<evidence type="ECO:0000256" key="2">
    <source>
        <dbReference type="ARBA" id="ARBA00004429"/>
    </source>
</evidence>
<reference evidence="17 18" key="2">
    <citation type="submission" date="2014-09" db="EMBL/GenBank/DDBJ databases">
        <authorList>
            <consortium name="NBRP consortium"/>
            <person name="Sawabe T."/>
            <person name="Meirelles P."/>
            <person name="Nakanishi M."/>
            <person name="Sayaka M."/>
            <person name="Hattori M."/>
            <person name="Ohkuma M."/>
        </authorList>
    </citation>
    <scope>NUCLEOTIDE SEQUENCE [LARGE SCALE GENOMIC DNA]</scope>
    <source>
        <strain evidence="17 18">JCM 19240</strain>
    </source>
</reference>
<gene>
    <name evidence="17" type="ORF">JCM19240_4568</name>
</gene>
<feature type="transmembrane region" description="Helical" evidence="15">
    <location>
        <begin position="228"/>
        <end position="247"/>
    </location>
</feature>
<evidence type="ECO:0000256" key="9">
    <source>
        <dbReference type="ARBA" id="ARBA00022837"/>
    </source>
</evidence>
<dbReference type="Pfam" id="PF00482">
    <property type="entry name" value="T2SSF"/>
    <property type="match status" value="2"/>
</dbReference>
<dbReference type="PROSITE" id="PS00874">
    <property type="entry name" value="T2SP_F"/>
    <property type="match status" value="1"/>
</dbReference>
<dbReference type="InterPro" id="IPR042094">
    <property type="entry name" value="T2SS_GspF_sf"/>
</dbReference>
<keyword evidence="12 15" id="KW-0472">Membrane</keyword>
<name>A0A090TB15_9VIBR</name>
<dbReference type="PRINTS" id="PR00812">
    <property type="entry name" value="BCTERIALGSPF"/>
</dbReference>
<dbReference type="NCBIfam" id="TIGR02120">
    <property type="entry name" value="GspF"/>
    <property type="match status" value="1"/>
</dbReference>
<feature type="transmembrane region" description="Helical" evidence="15">
    <location>
        <begin position="174"/>
        <end position="197"/>
    </location>
</feature>
<dbReference type="InterPro" id="IPR011850">
    <property type="entry name" value="T2SS_GspF"/>
</dbReference>
<keyword evidence="6" id="KW-0997">Cell inner membrane</keyword>
<evidence type="ECO:0000256" key="10">
    <source>
        <dbReference type="ARBA" id="ARBA00022927"/>
    </source>
</evidence>